<name>A0AB34KCE5_9PEZI</name>
<proteinExistence type="predicted"/>
<dbReference type="InterPro" id="IPR008928">
    <property type="entry name" value="6-hairpin_glycosidase_sf"/>
</dbReference>
<protein>
    <recommendedName>
        <fullName evidence="1">Non-reducing end beta-L-arabinofuranosidase-like GH127 catalytic domain-containing protein</fullName>
    </recommendedName>
</protein>
<evidence type="ECO:0000313" key="3">
    <source>
        <dbReference type="Proteomes" id="UP000803884"/>
    </source>
</evidence>
<evidence type="ECO:0000259" key="1">
    <source>
        <dbReference type="Pfam" id="PF07944"/>
    </source>
</evidence>
<dbReference type="SUPFAM" id="SSF48208">
    <property type="entry name" value="Six-hairpin glycosidases"/>
    <property type="match status" value="1"/>
</dbReference>
<dbReference type="EMBL" id="JAAQHG020000211">
    <property type="protein sequence ID" value="KAL1581731.1"/>
    <property type="molecule type" value="Genomic_DNA"/>
</dbReference>
<evidence type="ECO:0000313" key="2">
    <source>
        <dbReference type="EMBL" id="KAL1581731.1"/>
    </source>
</evidence>
<dbReference type="PANTHER" id="PTHR43465">
    <property type="entry name" value="DUF1680 DOMAIN PROTEIN (AFU_ORTHOLOGUE AFUA_1G08910)"/>
    <property type="match status" value="1"/>
</dbReference>
<gene>
    <name evidence="2" type="ORF">WHR41_09425</name>
</gene>
<organism evidence="2 3">
    <name type="scientific">Cladosporium halotolerans</name>
    <dbReference type="NCBI Taxonomy" id="1052096"/>
    <lineage>
        <taxon>Eukaryota</taxon>
        <taxon>Fungi</taxon>
        <taxon>Dikarya</taxon>
        <taxon>Ascomycota</taxon>
        <taxon>Pezizomycotina</taxon>
        <taxon>Dothideomycetes</taxon>
        <taxon>Dothideomycetidae</taxon>
        <taxon>Cladosporiales</taxon>
        <taxon>Cladosporiaceae</taxon>
        <taxon>Cladosporium</taxon>
    </lineage>
</organism>
<keyword evidence="3" id="KW-1185">Reference proteome</keyword>
<dbReference type="PANTHER" id="PTHR43465:SF2">
    <property type="entry name" value="DUF1680 DOMAIN PROTEIN (AFU_ORTHOLOGUE AFUA_1G08910)"/>
    <property type="match status" value="1"/>
</dbReference>
<dbReference type="Pfam" id="PF07944">
    <property type="entry name" value="Beta-AFase-like_GH127_cat"/>
    <property type="match status" value="1"/>
</dbReference>
<sequence>MYELYNAGHLIEAALAHNQAYENDVLLGPVLRHVELLCSTFGPRQQQIHGYPGHPEIELALLRLFDRRKDLQHLDLARYFITERGKSDGVDGRDYYDVESEKRGDDLRKLPAFYPHPRSLWYHQAHQPIKEQMSIEGHSVRAMYLLTATADLVRIDKAATTEDLKQAVFRLWDSMTQRKIGPLNLPFNRRVNQPY</sequence>
<dbReference type="AlphaFoldDB" id="A0AB34KCE5"/>
<dbReference type="Proteomes" id="UP000803884">
    <property type="component" value="Unassembled WGS sequence"/>
</dbReference>
<dbReference type="GeneID" id="96010866"/>
<dbReference type="InterPro" id="IPR049174">
    <property type="entry name" value="Beta-AFase-like"/>
</dbReference>
<accession>A0AB34KCE5</accession>
<feature type="domain" description="Non-reducing end beta-L-arabinofuranosidase-like GH127 catalytic" evidence="1">
    <location>
        <begin position="2"/>
        <end position="179"/>
    </location>
</feature>
<comment type="caution">
    <text evidence="2">The sequence shown here is derived from an EMBL/GenBank/DDBJ whole genome shotgun (WGS) entry which is preliminary data.</text>
</comment>
<dbReference type="GO" id="GO:0005975">
    <property type="term" value="P:carbohydrate metabolic process"/>
    <property type="evidence" value="ECO:0007669"/>
    <property type="project" value="InterPro"/>
</dbReference>
<dbReference type="RefSeq" id="XP_069224840.1">
    <property type="nucleotide sequence ID" value="XM_069378028.1"/>
</dbReference>
<dbReference type="InterPro" id="IPR012878">
    <property type="entry name" value="Beta-AFase-like_GH127_cat"/>
</dbReference>
<reference evidence="2 3" key="1">
    <citation type="journal article" date="2020" name="Microbiol. Resour. Announc.">
        <title>Draft Genome Sequence of a Cladosporium Species Isolated from the Mesophotic Ascidian Didemnum maculosum.</title>
        <authorList>
            <person name="Gioti A."/>
            <person name="Siaperas R."/>
            <person name="Nikolaivits E."/>
            <person name="Le Goff G."/>
            <person name="Ouazzani J."/>
            <person name="Kotoulas G."/>
            <person name="Topakas E."/>
        </authorList>
    </citation>
    <scope>NUCLEOTIDE SEQUENCE [LARGE SCALE GENOMIC DNA]</scope>
    <source>
        <strain evidence="2 3">TM138-S3</strain>
    </source>
</reference>